<organism evidence="1">
    <name type="scientific">Chitinibacter mangrovi</name>
    <dbReference type="NCBI Taxonomy" id="3153927"/>
    <lineage>
        <taxon>Bacteria</taxon>
        <taxon>Pseudomonadati</taxon>
        <taxon>Pseudomonadota</taxon>
        <taxon>Betaproteobacteria</taxon>
        <taxon>Neisseriales</taxon>
        <taxon>Chitinibacteraceae</taxon>
        <taxon>Chitinibacter</taxon>
    </lineage>
</organism>
<accession>A0AAU7FBK6</accession>
<reference evidence="1" key="1">
    <citation type="submission" date="2024-05" db="EMBL/GenBank/DDBJ databases">
        <authorList>
            <person name="Yang L."/>
            <person name="Pan L."/>
        </authorList>
    </citation>
    <scope>NUCLEOTIDE SEQUENCE</scope>
    <source>
        <strain evidence="1">FCG-7</strain>
    </source>
</reference>
<gene>
    <name evidence="1" type="ORF">ABHF33_01215</name>
</gene>
<dbReference type="KEGG" id="cmav:ABHF33_01215"/>
<protein>
    <submittedName>
        <fullName evidence="1">Uncharacterized protein</fullName>
    </submittedName>
</protein>
<evidence type="ECO:0000313" key="1">
    <source>
        <dbReference type="EMBL" id="XBM00933.1"/>
    </source>
</evidence>
<dbReference type="AlphaFoldDB" id="A0AAU7FBK6"/>
<dbReference type="EMBL" id="CP157355">
    <property type="protein sequence ID" value="XBM00933.1"/>
    <property type="molecule type" value="Genomic_DNA"/>
</dbReference>
<name>A0AAU7FBK6_9NEIS</name>
<dbReference type="RefSeq" id="WP_348945259.1">
    <property type="nucleotide sequence ID" value="NZ_CP157355.1"/>
</dbReference>
<sequence length="235" mass="26394">MADPIGMACDYARTLTLLGQGANPQPVGFDLKQGQRHFGYKTLCDALKELGMYERQKGTVRFVRDVIDAGELIRGNLHITHHPVIGGGKSGDSKIEDTEFRDPRIPLYYDIEYVEVAYALERQFINSPSMYALWTGIKPLASTAKVASDTLGAIEAMESISDLRKVWQTMSSSYSGQTFNPIKQYWSGQNKRGLWLGKLIAREFNSILDFAEQFSVNETSGKVDPILNRVRMNVF</sequence>
<proteinExistence type="predicted"/>